<dbReference type="InterPro" id="IPR015915">
    <property type="entry name" value="Kelch-typ_b-propeller"/>
</dbReference>
<dbReference type="HOGENOM" id="CLU_012508_3_1_1"/>
<name>A0A017SET2_ASPRC</name>
<dbReference type="SUPFAM" id="SSF50965">
    <property type="entry name" value="Galactose oxidase, central domain"/>
    <property type="match status" value="1"/>
</dbReference>
<evidence type="ECO:0000313" key="6">
    <source>
        <dbReference type="EMBL" id="EYE94755.1"/>
    </source>
</evidence>
<keyword evidence="4" id="KW-0472">Membrane</keyword>
<keyword evidence="4" id="KW-1133">Transmembrane helix</keyword>
<gene>
    <name evidence="6" type="ORF">EURHEDRAFT_501788</name>
</gene>
<feature type="signal peptide" evidence="5">
    <location>
        <begin position="1"/>
        <end position="17"/>
    </location>
</feature>
<dbReference type="AlphaFoldDB" id="A0A017SET2"/>
<dbReference type="PANTHER" id="PTHR46228:SF2">
    <property type="entry name" value="KELCH REPEAT PROTEIN (AFU_ORTHOLOGUE AFUA_4G14350)"/>
    <property type="match status" value="1"/>
</dbReference>
<dbReference type="PANTHER" id="PTHR46228">
    <property type="entry name" value="KELCH DOMAIN-CONTAINING PROTEIN"/>
    <property type="match status" value="1"/>
</dbReference>
<evidence type="ECO:0000256" key="4">
    <source>
        <dbReference type="SAM" id="Phobius"/>
    </source>
</evidence>
<dbReference type="STRING" id="1388766.A0A017SET2"/>
<dbReference type="RefSeq" id="XP_040638443.1">
    <property type="nucleotide sequence ID" value="XM_040785768.1"/>
</dbReference>
<accession>A0A017SET2</accession>
<evidence type="ECO:0000256" key="1">
    <source>
        <dbReference type="ARBA" id="ARBA00022441"/>
    </source>
</evidence>
<dbReference type="Gene3D" id="2.120.10.80">
    <property type="entry name" value="Kelch-type beta propeller"/>
    <property type="match status" value="2"/>
</dbReference>
<evidence type="ECO:0008006" key="8">
    <source>
        <dbReference type="Google" id="ProtNLM"/>
    </source>
</evidence>
<dbReference type="InterPro" id="IPR011043">
    <property type="entry name" value="Gal_Oxase/kelch_b-propeller"/>
</dbReference>
<dbReference type="GeneID" id="63700892"/>
<evidence type="ECO:0000256" key="5">
    <source>
        <dbReference type="SAM" id="SignalP"/>
    </source>
</evidence>
<dbReference type="Proteomes" id="UP000019804">
    <property type="component" value="Unassembled WGS sequence"/>
</dbReference>
<evidence type="ECO:0000313" key="7">
    <source>
        <dbReference type="Proteomes" id="UP000019804"/>
    </source>
</evidence>
<evidence type="ECO:0000256" key="2">
    <source>
        <dbReference type="ARBA" id="ARBA00022737"/>
    </source>
</evidence>
<keyword evidence="4" id="KW-0812">Transmembrane</keyword>
<dbReference type="OrthoDB" id="540004at2759"/>
<feature type="region of interest" description="Disordered" evidence="3">
    <location>
        <begin position="452"/>
        <end position="471"/>
    </location>
</feature>
<keyword evidence="7" id="KW-1185">Reference proteome</keyword>
<keyword evidence="2" id="KW-0677">Repeat</keyword>
<organism evidence="6 7">
    <name type="scientific">Aspergillus ruber (strain CBS 135680)</name>
    <dbReference type="NCBI Taxonomy" id="1388766"/>
    <lineage>
        <taxon>Eukaryota</taxon>
        <taxon>Fungi</taxon>
        <taxon>Dikarya</taxon>
        <taxon>Ascomycota</taxon>
        <taxon>Pezizomycotina</taxon>
        <taxon>Eurotiomycetes</taxon>
        <taxon>Eurotiomycetidae</taxon>
        <taxon>Eurotiales</taxon>
        <taxon>Aspergillaceae</taxon>
        <taxon>Aspergillus</taxon>
        <taxon>Aspergillus subgen. Aspergillus</taxon>
    </lineage>
</organism>
<protein>
    <recommendedName>
        <fullName evidence="8">Kelch repeat protein</fullName>
    </recommendedName>
</protein>
<reference evidence="7" key="1">
    <citation type="journal article" date="2014" name="Nat. Commun.">
        <title>Genomic adaptations of the halophilic Dead Sea filamentous fungus Eurotium rubrum.</title>
        <authorList>
            <person name="Kis-Papo T."/>
            <person name="Weig A.R."/>
            <person name="Riley R."/>
            <person name="Persoh D."/>
            <person name="Salamov A."/>
            <person name="Sun H."/>
            <person name="Lipzen A."/>
            <person name="Wasser S.P."/>
            <person name="Rambold G."/>
            <person name="Grigoriev I.V."/>
            <person name="Nevo E."/>
        </authorList>
    </citation>
    <scope>NUCLEOTIDE SEQUENCE [LARGE SCALE GENOMIC DNA]</scope>
    <source>
        <strain evidence="7">CBS 135680</strain>
    </source>
</reference>
<keyword evidence="5" id="KW-0732">Signal</keyword>
<evidence type="ECO:0000256" key="3">
    <source>
        <dbReference type="SAM" id="MobiDB-lite"/>
    </source>
</evidence>
<proteinExistence type="predicted"/>
<sequence length="576" mass="62357">MDRLVLLLFLLVTLGATKQLCSREFHSVIVNNQTLYIDGGELRYIDGDDEITVETAYDLLAVDLSKSWSNYDSNLFTTIKKPYNESDPDAYPPAMNEGATFSDGSNLYFYGGYVTRYNERLDSPPPVATWKYNIESGDWTSDGFRGAIFQRMAEGATAQSSVHKKAYYLGGEVDTEGNPALSRVHGASPYSVSGMLVLDQNTLEWSNISSEGLNEYGTLNNGYMNLIEEFGDEGILVTFGGNTHPIGQGLDILAQKQNSPDLQNSMESISIYDIANDKWYTQKSTGDIPHWRMAGCTVVAAAPDLSSFSIYVFGGMSNSTITSDGDVYVLSLPSFRWIRVVDGGDLRIEHKCQLAGKHTMLAIGGLIPYGSEEFKPKPSTCDSGTFQNGIGIFDLNEHDWLFNYDADDGEYKVHQNISNVIGGSVTGGATVTKPEKGFGSTDIANLFENKKTVSSSSASPSSTSTAQSDTSFNPLSKGGIAGATVGAVAGAATLGGLAFLAIAYKRRRNAKWNRDIIDPNGKGRQPHLAELNGQGRPVELGMSEVAEMSANNVPPQELPADISHTRAELDGSQNSR</sequence>
<feature type="transmembrane region" description="Helical" evidence="4">
    <location>
        <begin position="480"/>
        <end position="504"/>
    </location>
</feature>
<feature type="chain" id="PRO_5001495868" description="Kelch repeat protein" evidence="5">
    <location>
        <begin position="18"/>
        <end position="576"/>
    </location>
</feature>
<feature type="region of interest" description="Disordered" evidence="3">
    <location>
        <begin position="553"/>
        <end position="576"/>
    </location>
</feature>
<dbReference type="EMBL" id="KK088425">
    <property type="protein sequence ID" value="EYE94755.1"/>
    <property type="molecule type" value="Genomic_DNA"/>
</dbReference>
<keyword evidence="1" id="KW-0880">Kelch repeat</keyword>